<protein>
    <submittedName>
        <fullName evidence="3">Uncharacterized protein</fullName>
    </submittedName>
</protein>
<feature type="region of interest" description="Disordered" evidence="1">
    <location>
        <begin position="56"/>
        <end position="89"/>
    </location>
</feature>
<evidence type="ECO:0000313" key="3">
    <source>
        <dbReference type="EMBL" id="KAG0548931.1"/>
    </source>
</evidence>
<organism evidence="3 4">
    <name type="scientific">Sorghum bicolor</name>
    <name type="common">Sorghum</name>
    <name type="synonym">Sorghum vulgare</name>
    <dbReference type="NCBI Taxonomy" id="4558"/>
    <lineage>
        <taxon>Eukaryota</taxon>
        <taxon>Viridiplantae</taxon>
        <taxon>Streptophyta</taxon>
        <taxon>Embryophyta</taxon>
        <taxon>Tracheophyta</taxon>
        <taxon>Spermatophyta</taxon>
        <taxon>Magnoliopsida</taxon>
        <taxon>Liliopsida</taxon>
        <taxon>Poales</taxon>
        <taxon>Poaceae</taxon>
        <taxon>PACMAD clade</taxon>
        <taxon>Panicoideae</taxon>
        <taxon>Andropogonodae</taxon>
        <taxon>Andropogoneae</taxon>
        <taxon>Sorghinae</taxon>
        <taxon>Sorghum</taxon>
    </lineage>
</organism>
<accession>A0A921RZZ0</accession>
<evidence type="ECO:0000313" key="4">
    <source>
        <dbReference type="Proteomes" id="UP000807115"/>
    </source>
</evidence>
<feature type="compositionally biased region" description="Pro residues" evidence="1">
    <location>
        <begin position="79"/>
        <end position="89"/>
    </location>
</feature>
<reference evidence="3" key="2">
    <citation type="submission" date="2020-10" db="EMBL/GenBank/DDBJ databases">
        <authorList>
            <person name="Cooper E.A."/>
            <person name="Brenton Z.W."/>
            <person name="Flinn B.S."/>
            <person name="Jenkins J."/>
            <person name="Shu S."/>
            <person name="Flowers D."/>
            <person name="Luo F."/>
            <person name="Wang Y."/>
            <person name="Xia P."/>
            <person name="Barry K."/>
            <person name="Daum C."/>
            <person name="Lipzen A."/>
            <person name="Yoshinaga Y."/>
            <person name="Schmutz J."/>
            <person name="Saski C."/>
            <person name="Vermerris W."/>
            <person name="Kresovich S."/>
        </authorList>
    </citation>
    <scope>NUCLEOTIDE SEQUENCE</scope>
</reference>
<evidence type="ECO:0000256" key="2">
    <source>
        <dbReference type="SAM" id="SignalP"/>
    </source>
</evidence>
<evidence type="ECO:0000256" key="1">
    <source>
        <dbReference type="SAM" id="MobiDB-lite"/>
    </source>
</evidence>
<gene>
    <name evidence="3" type="ORF">BDA96_01G210400</name>
</gene>
<comment type="caution">
    <text evidence="3">The sequence shown here is derived from an EMBL/GenBank/DDBJ whole genome shotgun (WGS) entry which is preliminary data.</text>
</comment>
<dbReference type="EMBL" id="CM027680">
    <property type="protein sequence ID" value="KAG0548931.1"/>
    <property type="molecule type" value="Genomic_DNA"/>
</dbReference>
<proteinExistence type="predicted"/>
<name>A0A921RZZ0_SORBI</name>
<feature type="chain" id="PRO_5037575195" evidence="2">
    <location>
        <begin position="25"/>
        <end position="89"/>
    </location>
</feature>
<feature type="signal peptide" evidence="2">
    <location>
        <begin position="1"/>
        <end position="24"/>
    </location>
</feature>
<sequence>MTLSCRLVAGVLLVLAFALLSSSAEERSSTGRAATAMGVARDHTLEAPVLPLRTLGLRTPVAAPPPPRSATPRGRRYRPSPPPPPPPPC</sequence>
<keyword evidence="2" id="KW-0732">Signal</keyword>
<reference evidence="3" key="1">
    <citation type="journal article" date="2019" name="BMC Genomics">
        <title>A new reference genome for Sorghum bicolor reveals high levels of sequence similarity between sweet and grain genotypes: implications for the genetics of sugar metabolism.</title>
        <authorList>
            <person name="Cooper E.A."/>
            <person name="Brenton Z.W."/>
            <person name="Flinn B.S."/>
            <person name="Jenkins J."/>
            <person name="Shu S."/>
            <person name="Flowers D."/>
            <person name="Luo F."/>
            <person name="Wang Y."/>
            <person name="Xia P."/>
            <person name="Barry K."/>
            <person name="Daum C."/>
            <person name="Lipzen A."/>
            <person name="Yoshinaga Y."/>
            <person name="Schmutz J."/>
            <person name="Saski C."/>
            <person name="Vermerris W."/>
            <person name="Kresovich S."/>
        </authorList>
    </citation>
    <scope>NUCLEOTIDE SEQUENCE</scope>
</reference>
<dbReference type="Proteomes" id="UP000807115">
    <property type="component" value="Chromosome 1"/>
</dbReference>
<dbReference type="AlphaFoldDB" id="A0A921RZZ0"/>
<dbReference type="Gramene" id="EER93949">
    <property type="protein sequence ID" value="EER93949"/>
    <property type="gene ID" value="SORBI_3001G197700"/>
</dbReference>